<dbReference type="GO" id="GO:0000976">
    <property type="term" value="F:transcription cis-regulatory region binding"/>
    <property type="evidence" value="ECO:0007669"/>
    <property type="project" value="TreeGrafter"/>
</dbReference>
<keyword evidence="6" id="KW-1185">Reference proteome</keyword>
<dbReference type="InterPro" id="IPR036271">
    <property type="entry name" value="Tet_transcr_reg_TetR-rel_C_sf"/>
</dbReference>
<dbReference type="Proteomes" id="UP000216947">
    <property type="component" value="Unassembled WGS sequence"/>
</dbReference>
<dbReference type="SUPFAM" id="SSF46689">
    <property type="entry name" value="Homeodomain-like"/>
    <property type="match status" value="1"/>
</dbReference>
<dbReference type="Gene3D" id="1.10.357.10">
    <property type="entry name" value="Tetracycline Repressor, domain 2"/>
    <property type="match status" value="1"/>
</dbReference>
<dbReference type="PANTHER" id="PTHR30055">
    <property type="entry name" value="HTH-TYPE TRANSCRIPTIONAL REGULATOR RUTR"/>
    <property type="match status" value="1"/>
</dbReference>
<dbReference type="RefSeq" id="WP_094797190.1">
    <property type="nucleotide sequence ID" value="NZ_NEVK01000006.1"/>
</dbReference>
<dbReference type="InterPro" id="IPR001647">
    <property type="entry name" value="HTH_TetR"/>
</dbReference>
<dbReference type="PRINTS" id="PR00455">
    <property type="entry name" value="HTHTETR"/>
</dbReference>
<accession>A0A261R0N2</accession>
<keyword evidence="1 2" id="KW-0238">DNA-binding</keyword>
<feature type="domain" description="HTH tetR-type" evidence="4">
    <location>
        <begin position="17"/>
        <end position="77"/>
    </location>
</feature>
<proteinExistence type="predicted"/>
<dbReference type="AlphaFoldDB" id="A0A261R0N2"/>
<dbReference type="EMBL" id="NEVK01000006">
    <property type="protein sequence ID" value="OZI18180.1"/>
    <property type="molecule type" value="Genomic_DNA"/>
</dbReference>
<evidence type="ECO:0000256" key="2">
    <source>
        <dbReference type="PROSITE-ProRule" id="PRU00335"/>
    </source>
</evidence>
<dbReference type="SUPFAM" id="SSF48498">
    <property type="entry name" value="Tetracyclin repressor-like, C-terminal domain"/>
    <property type="match status" value="1"/>
</dbReference>
<name>A0A261R0N2_9BORD</name>
<evidence type="ECO:0000259" key="4">
    <source>
        <dbReference type="PROSITE" id="PS50977"/>
    </source>
</evidence>
<gene>
    <name evidence="5" type="ORF">CAL19_14095</name>
</gene>
<feature type="region of interest" description="Disordered" evidence="3">
    <location>
        <begin position="199"/>
        <end position="226"/>
    </location>
</feature>
<dbReference type="PANTHER" id="PTHR30055:SF226">
    <property type="entry name" value="HTH-TYPE TRANSCRIPTIONAL REGULATOR PKSA"/>
    <property type="match status" value="1"/>
</dbReference>
<feature type="DNA-binding region" description="H-T-H motif" evidence="2">
    <location>
        <begin position="40"/>
        <end position="59"/>
    </location>
</feature>
<comment type="caution">
    <text evidence="5">The sequence shown here is derived from an EMBL/GenBank/DDBJ whole genome shotgun (WGS) entry which is preliminary data.</text>
</comment>
<evidence type="ECO:0000256" key="1">
    <source>
        <dbReference type="ARBA" id="ARBA00023125"/>
    </source>
</evidence>
<dbReference type="GO" id="GO:0003700">
    <property type="term" value="F:DNA-binding transcription factor activity"/>
    <property type="evidence" value="ECO:0007669"/>
    <property type="project" value="TreeGrafter"/>
</dbReference>
<organism evidence="5 6">
    <name type="scientific">Bordetella genomosp. 7</name>
    <dbReference type="NCBI Taxonomy" id="1416805"/>
    <lineage>
        <taxon>Bacteria</taxon>
        <taxon>Pseudomonadati</taxon>
        <taxon>Pseudomonadota</taxon>
        <taxon>Betaproteobacteria</taxon>
        <taxon>Burkholderiales</taxon>
        <taxon>Alcaligenaceae</taxon>
        <taxon>Bordetella</taxon>
    </lineage>
</organism>
<reference evidence="6" key="1">
    <citation type="submission" date="2017-05" db="EMBL/GenBank/DDBJ databases">
        <title>Complete and WGS of Bordetella genogroups.</title>
        <authorList>
            <person name="Spilker T."/>
            <person name="Lipuma J."/>
        </authorList>
    </citation>
    <scope>NUCLEOTIDE SEQUENCE [LARGE SCALE GENOMIC DNA]</scope>
    <source>
        <strain evidence="6">AU18089</strain>
    </source>
</reference>
<dbReference type="InterPro" id="IPR050109">
    <property type="entry name" value="HTH-type_TetR-like_transc_reg"/>
</dbReference>
<evidence type="ECO:0000313" key="6">
    <source>
        <dbReference type="Proteomes" id="UP000216947"/>
    </source>
</evidence>
<dbReference type="Pfam" id="PF00440">
    <property type="entry name" value="TetR_N"/>
    <property type="match status" value="1"/>
</dbReference>
<sequence length="226" mass="25275">MPATYQSAEAFRAGKGARTRQRLLDIACEEFARLGYERVRVSEIASKAGITQSVFYQYFGGKRSIYDELIDMFAVRLRQAVEQAKIPEDTPIELLEGRARNSVRRLLGVLHENHSLAKLGFQHSEHAEALKSELVDLLAQKVKEEQQMGLLRRDVSPYWLSQAFVGIMERFAMLEQAAASLGELSAFISDLLMNGVRPRDRGQADRVPAAPHPQHAQGGRTPGDRG</sequence>
<dbReference type="PROSITE" id="PS50977">
    <property type="entry name" value="HTH_TETR_2"/>
    <property type="match status" value="1"/>
</dbReference>
<dbReference type="InterPro" id="IPR009057">
    <property type="entry name" value="Homeodomain-like_sf"/>
</dbReference>
<protein>
    <submittedName>
        <fullName evidence="5">TetR family transcriptional regulator</fullName>
    </submittedName>
</protein>
<evidence type="ECO:0000256" key="3">
    <source>
        <dbReference type="SAM" id="MobiDB-lite"/>
    </source>
</evidence>
<evidence type="ECO:0000313" key="5">
    <source>
        <dbReference type="EMBL" id="OZI18180.1"/>
    </source>
</evidence>